<protein>
    <submittedName>
        <fullName evidence="2">Uncharacterized protein</fullName>
    </submittedName>
</protein>
<dbReference type="EMBL" id="RHFK02000008">
    <property type="protein sequence ID" value="TWW72487.1"/>
    <property type="molecule type" value="Genomic_DNA"/>
</dbReference>
<evidence type="ECO:0000256" key="1">
    <source>
        <dbReference type="SAM" id="MobiDB-lite"/>
    </source>
</evidence>
<feature type="region of interest" description="Disordered" evidence="1">
    <location>
        <begin position="76"/>
        <end position="100"/>
    </location>
</feature>
<dbReference type="Proteomes" id="UP000324091">
    <property type="component" value="Chromosome 16"/>
</dbReference>
<evidence type="ECO:0000313" key="3">
    <source>
        <dbReference type="Proteomes" id="UP000324091"/>
    </source>
</evidence>
<evidence type="ECO:0000313" key="2">
    <source>
        <dbReference type="EMBL" id="TWW72487.1"/>
    </source>
</evidence>
<gene>
    <name evidence="2" type="ORF">D4764_16G0009840</name>
</gene>
<reference evidence="2 3" key="1">
    <citation type="submission" date="2019-04" db="EMBL/GenBank/DDBJ databases">
        <title>Chromosome genome assembly for Takifugu flavidus.</title>
        <authorList>
            <person name="Xiao S."/>
        </authorList>
    </citation>
    <scope>NUCLEOTIDE SEQUENCE [LARGE SCALE GENOMIC DNA]</scope>
    <source>
        <strain evidence="2">HTHZ2018</strain>
        <tissue evidence="2">Muscle</tissue>
    </source>
</reference>
<comment type="caution">
    <text evidence="2">The sequence shown here is derived from an EMBL/GenBank/DDBJ whole genome shotgun (WGS) entry which is preliminary data.</text>
</comment>
<proteinExistence type="predicted"/>
<feature type="region of interest" description="Disordered" evidence="1">
    <location>
        <begin position="1"/>
        <end position="36"/>
    </location>
</feature>
<accession>A0A5C6P352</accession>
<feature type="compositionally biased region" description="Basic and acidic residues" evidence="1">
    <location>
        <begin position="16"/>
        <end position="36"/>
    </location>
</feature>
<organism evidence="2 3">
    <name type="scientific">Takifugu flavidus</name>
    <name type="common">sansaifugu</name>
    <dbReference type="NCBI Taxonomy" id="433684"/>
    <lineage>
        <taxon>Eukaryota</taxon>
        <taxon>Metazoa</taxon>
        <taxon>Chordata</taxon>
        <taxon>Craniata</taxon>
        <taxon>Vertebrata</taxon>
        <taxon>Euteleostomi</taxon>
        <taxon>Actinopterygii</taxon>
        <taxon>Neopterygii</taxon>
        <taxon>Teleostei</taxon>
        <taxon>Neoteleostei</taxon>
        <taxon>Acanthomorphata</taxon>
        <taxon>Eupercaria</taxon>
        <taxon>Tetraodontiformes</taxon>
        <taxon>Tetradontoidea</taxon>
        <taxon>Tetraodontidae</taxon>
        <taxon>Takifugu</taxon>
    </lineage>
</organism>
<dbReference type="AlphaFoldDB" id="A0A5C6P352"/>
<keyword evidence="3" id="KW-1185">Reference proteome</keyword>
<name>A0A5C6P352_9TELE</name>
<feature type="compositionally biased region" description="Polar residues" evidence="1">
    <location>
        <begin position="91"/>
        <end position="100"/>
    </location>
</feature>
<sequence length="100" mass="11225">MAGPGQEEGRVQPPQRETRYHGNDKLKGSREPDARLETQDFLLQTSFCSTDTRAGKISSISCQRSNNTEMIKSMAPALEHRGFPNRPFTDPTESSTDLRQ</sequence>